<accession>A0ABQ8JFP2</accession>
<organism evidence="2 3">
    <name type="scientific">Dermatophagoides pteronyssinus</name>
    <name type="common">European house dust mite</name>
    <dbReference type="NCBI Taxonomy" id="6956"/>
    <lineage>
        <taxon>Eukaryota</taxon>
        <taxon>Metazoa</taxon>
        <taxon>Ecdysozoa</taxon>
        <taxon>Arthropoda</taxon>
        <taxon>Chelicerata</taxon>
        <taxon>Arachnida</taxon>
        <taxon>Acari</taxon>
        <taxon>Acariformes</taxon>
        <taxon>Sarcoptiformes</taxon>
        <taxon>Astigmata</taxon>
        <taxon>Psoroptidia</taxon>
        <taxon>Analgoidea</taxon>
        <taxon>Pyroglyphidae</taxon>
        <taxon>Dermatophagoidinae</taxon>
        <taxon>Dermatophagoides</taxon>
    </lineage>
</organism>
<keyword evidence="3" id="KW-1185">Reference proteome</keyword>
<comment type="caution">
    <text evidence="2">The sequence shown here is derived from an EMBL/GenBank/DDBJ whole genome shotgun (WGS) entry which is preliminary data.</text>
</comment>
<keyword evidence="1" id="KW-0812">Transmembrane</keyword>
<evidence type="ECO:0000313" key="3">
    <source>
        <dbReference type="Proteomes" id="UP000887458"/>
    </source>
</evidence>
<proteinExistence type="predicted"/>
<sequence>MTFNLFAQSRIQRFKPYGVMLGIAIVAIEIELNMMPDVQMIMIMMMIFTLNIWHVSQSFNEISSLSERSDDDDDRLDRHFVVVVVRPYP</sequence>
<dbReference type="EMBL" id="NJHN03000044">
    <property type="protein sequence ID" value="KAH9421248.1"/>
    <property type="molecule type" value="Genomic_DNA"/>
</dbReference>
<protein>
    <submittedName>
        <fullName evidence="2">Uncharacterized protein</fullName>
    </submittedName>
</protein>
<reference evidence="2 3" key="2">
    <citation type="journal article" date="2022" name="Mol. Biol. Evol.">
        <title>Comparative Genomics Reveals Insights into the Divergent Evolution of Astigmatic Mites and Household Pest Adaptations.</title>
        <authorList>
            <person name="Xiong Q."/>
            <person name="Wan A.T."/>
            <person name="Liu X."/>
            <person name="Fung C.S."/>
            <person name="Xiao X."/>
            <person name="Malainual N."/>
            <person name="Hou J."/>
            <person name="Wang L."/>
            <person name="Wang M."/>
            <person name="Yang K.Y."/>
            <person name="Cui Y."/>
            <person name="Leung E.L."/>
            <person name="Nong W."/>
            <person name="Shin S.K."/>
            <person name="Au S.W."/>
            <person name="Jeong K.Y."/>
            <person name="Chew F.T."/>
            <person name="Hui J.H."/>
            <person name="Leung T.F."/>
            <person name="Tungtrongchitr A."/>
            <person name="Zhong N."/>
            <person name="Liu Z."/>
            <person name="Tsui S.K."/>
        </authorList>
    </citation>
    <scope>NUCLEOTIDE SEQUENCE [LARGE SCALE GENOMIC DNA]</scope>
    <source>
        <strain evidence="2">Derp</strain>
    </source>
</reference>
<feature type="transmembrane region" description="Helical" evidence="1">
    <location>
        <begin position="14"/>
        <end position="32"/>
    </location>
</feature>
<gene>
    <name evidence="2" type="ORF">DERP_012821</name>
</gene>
<evidence type="ECO:0000313" key="2">
    <source>
        <dbReference type="EMBL" id="KAH9421248.1"/>
    </source>
</evidence>
<reference evidence="2 3" key="1">
    <citation type="journal article" date="2018" name="J. Allergy Clin. Immunol.">
        <title>High-quality assembly of Dermatophagoides pteronyssinus genome and transcriptome reveals a wide range of novel allergens.</title>
        <authorList>
            <person name="Liu X.Y."/>
            <person name="Yang K.Y."/>
            <person name="Wang M.Q."/>
            <person name="Kwok J.S."/>
            <person name="Zeng X."/>
            <person name="Yang Z."/>
            <person name="Xiao X.J."/>
            <person name="Lau C.P."/>
            <person name="Li Y."/>
            <person name="Huang Z.M."/>
            <person name="Ba J.G."/>
            <person name="Yim A.K."/>
            <person name="Ouyang C.Y."/>
            <person name="Ngai S.M."/>
            <person name="Chan T.F."/>
            <person name="Leung E.L."/>
            <person name="Liu L."/>
            <person name="Liu Z.G."/>
            <person name="Tsui S.K."/>
        </authorList>
    </citation>
    <scope>NUCLEOTIDE SEQUENCE [LARGE SCALE GENOMIC DNA]</scope>
    <source>
        <strain evidence="2">Derp</strain>
    </source>
</reference>
<dbReference type="Proteomes" id="UP000887458">
    <property type="component" value="Unassembled WGS sequence"/>
</dbReference>
<evidence type="ECO:0000256" key="1">
    <source>
        <dbReference type="SAM" id="Phobius"/>
    </source>
</evidence>
<keyword evidence="1" id="KW-0472">Membrane</keyword>
<name>A0ABQ8JFP2_DERPT</name>
<keyword evidence="1" id="KW-1133">Transmembrane helix</keyword>